<name>A0A6G1L2V6_9PEZI</name>
<feature type="non-terminal residue" evidence="4">
    <location>
        <position position="1"/>
    </location>
</feature>
<evidence type="ECO:0000313" key="5">
    <source>
        <dbReference type="Proteomes" id="UP000799436"/>
    </source>
</evidence>
<gene>
    <name evidence="4" type="ORF">EJ03DRAFT_245298</name>
</gene>
<dbReference type="InterPro" id="IPR056124">
    <property type="entry name" value="DUF7707"/>
</dbReference>
<protein>
    <recommendedName>
        <fullName evidence="3">DUF7707 domain-containing protein</fullName>
    </recommendedName>
</protein>
<reference evidence="4" key="1">
    <citation type="journal article" date="2020" name="Stud. Mycol.">
        <title>101 Dothideomycetes genomes: a test case for predicting lifestyles and emergence of pathogens.</title>
        <authorList>
            <person name="Haridas S."/>
            <person name="Albert R."/>
            <person name="Binder M."/>
            <person name="Bloem J."/>
            <person name="Labutti K."/>
            <person name="Salamov A."/>
            <person name="Andreopoulos B."/>
            <person name="Baker S."/>
            <person name="Barry K."/>
            <person name="Bills G."/>
            <person name="Bluhm B."/>
            <person name="Cannon C."/>
            <person name="Castanera R."/>
            <person name="Culley D."/>
            <person name="Daum C."/>
            <person name="Ezra D."/>
            <person name="Gonzalez J."/>
            <person name="Henrissat B."/>
            <person name="Kuo A."/>
            <person name="Liang C."/>
            <person name="Lipzen A."/>
            <person name="Lutzoni F."/>
            <person name="Magnuson J."/>
            <person name="Mondo S."/>
            <person name="Nolan M."/>
            <person name="Ohm R."/>
            <person name="Pangilinan J."/>
            <person name="Park H.-J."/>
            <person name="Ramirez L."/>
            <person name="Alfaro M."/>
            <person name="Sun H."/>
            <person name="Tritt A."/>
            <person name="Yoshinaga Y."/>
            <person name="Zwiers L.-H."/>
            <person name="Turgeon B."/>
            <person name="Goodwin S."/>
            <person name="Spatafora J."/>
            <person name="Crous P."/>
            <person name="Grigoriev I."/>
        </authorList>
    </citation>
    <scope>NUCLEOTIDE SEQUENCE</scope>
    <source>
        <strain evidence="4">CBS 116005</strain>
    </source>
</reference>
<dbReference type="Pfam" id="PF24808">
    <property type="entry name" value="DUF7707"/>
    <property type="match status" value="1"/>
</dbReference>
<dbReference type="PANTHER" id="PTHR38118:SF2">
    <property type="entry name" value="CDP-ALCOHOL PHOSPHATIDYLTRANSFERASE PROTEIN"/>
    <property type="match status" value="1"/>
</dbReference>
<dbReference type="PANTHER" id="PTHR38118">
    <property type="entry name" value="ANCHORED CELL WALL PROTEIN 11-RELATED"/>
    <property type="match status" value="1"/>
</dbReference>
<feature type="chain" id="PRO_5026144020" description="DUF7707 domain-containing protein" evidence="2">
    <location>
        <begin position="20"/>
        <end position="147"/>
    </location>
</feature>
<feature type="region of interest" description="Disordered" evidence="1">
    <location>
        <begin position="125"/>
        <end position="147"/>
    </location>
</feature>
<feature type="non-terminal residue" evidence="4">
    <location>
        <position position="147"/>
    </location>
</feature>
<evidence type="ECO:0000313" key="4">
    <source>
        <dbReference type="EMBL" id="KAF2766889.1"/>
    </source>
</evidence>
<keyword evidence="2" id="KW-0732">Signal</keyword>
<proteinExistence type="predicted"/>
<feature type="signal peptide" evidence="2">
    <location>
        <begin position="1"/>
        <end position="19"/>
    </location>
</feature>
<evidence type="ECO:0000256" key="1">
    <source>
        <dbReference type="SAM" id="MobiDB-lite"/>
    </source>
</evidence>
<sequence length="147" mass="15716">FFLSAAAFAASLLISTTNGYHPIVPESVSLTTRKSWCDSQVTQCPYLCSQYDAGQEAQTNSCDPDRLTYICVCKNNIVPNASEFTLTLDYFVCQTWGQQCKESCNAVEACIVQCDKDVQCGAQNPRGANQSRPTTAATSTGSGSGSG</sequence>
<evidence type="ECO:0000259" key="3">
    <source>
        <dbReference type="Pfam" id="PF24808"/>
    </source>
</evidence>
<keyword evidence="5" id="KW-1185">Reference proteome</keyword>
<dbReference type="AlphaFoldDB" id="A0A6G1L2V6"/>
<feature type="domain" description="DUF7707" evidence="3">
    <location>
        <begin position="23"/>
        <end position="125"/>
    </location>
</feature>
<dbReference type="Proteomes" id="UP000799436">
    <property type="component" value="Unassembled WGS sequence"/>
</dbReference>
<accession>A0A6G1L2V6</accession>
<evidence type="ECO:0000256" key="2">
    <source>
        <dbReference type="SAM" id="SignalP"/>
    </source>
</evidence>
<dbReference type="OrthoDB" id="2439692at2759"/>
<organism evidence="4 5">
    <name type="scientific">Teratosphaeria nubilosa</name>
    <dbReference type="NCBI Taxonomy" id="161662"/>
    <lineage>
        <taxon>Eukaryota</taxon>
        <taxon>Fungi</taxon>
        <taxon>Dikarya</taxon>
        <taxon>Ascomycota</taxon>
        <taxon>Pezizomycotina</taxon>
        <taxon>Dothideomycetes</taxon>
        <taxon>Dothideomycetidae</taxon>
        <taxon>Mycosphaerellales</taxon>
        <taxon>Teratosphaeriaceae</taxon>
        <taxon>Teratosphaeria</taxon>
    </lineage>
</organism>
<dbReference type="EMBL" id="ML995864">
    <property type="protein sequence ID" value="KAF2766889.1"/>
    <property type="molecule type" value="Genomic_DNA"/>
</dbReference>